<dbReference type="Proteomes" id="UP001529510">
    <property type="component" value="Unassembled WGS sequence"/>
</dbReference>
<keyword evidence="3" id="KW-1185">Reference proteome</keyword>
<reference evidence="2 3" key="1">
    <citation type="submission" date="2024-05" db="EMBL/GenBank/DDBJ databases">
        <title>Genome sequencing and assembly of Indian major carp, Cirrhinus mrigala (Hamilton, 1822).</title>
        <authorList>
            <person name="Mohindra V."/>
            <person name="Chowdhury L.M."/>
            <person name="Lal K."/>
            <person name="Jena J.K."/>
        </authorList>
    </citation>
    <scope>NUCLEOTIDE SEQUENCE [LARGE SCALE GENOMIC DNA]</scope>
    <source>
        <strain evidence="2">CM1030</strain>
        <tissue evidence="2">Blood</tissue>
    </source>
</reference>
<accession>A0ABD0P6V7</accession>
<protein>
    <submittedName>
        <fullName evidence="2">Uncharacterized protein</fullName>
    </submittedName>
</protein>
<feature type="compositionally biased region" description="Acidic residues" evidence="1">
    <location>
        <begin position="12"/>
        <end position="24"/>
    </location>
</feature>
<name>A0ABD0P6V7_CIRMR</name>
<comment type="caution">
    <text evidence="2">The sequence shown here is derived from an EMBL/GenBank/DDBJ whole genome shotgun (WGS) entry which is preliminary data.</text>
</comment>
<gene>
    <name evidence="2" type="ORF">M9458_037018</name>
</gene>
<evidence type="ECO:0000313" key="3">
    <source>
        <dbReference type="Proteomes" id="UP001529510"/>
    </source>
</evidence>
<feature type="non-terminal residue" evidence="2">
    <location>
        <position position="56"/>
    </location>
</feature>
<dbReference type="AlphaFoldDB" id="A0ABD0P6V7"/>
<feature type="region of interest" description="Disordered" evidence="1">
    <location>
        <begin position="1"/>
        <end position="33"/>
    </location>
</feature>
<evidence type="ECO:0000313" key="2">
    <source>
        <dbReference type="EMBL" id="KAL0168796.1"/>
    </source>
</evidence>
<sequence>MLLGSYSRHDDEEVDVVGVDDDSVSTESSSATPSRAYRDMLDMMDRASKRLYLDWT</sequence>
<proteinExistence type="predicted"/>
<evidence type="ECO:0000256" key="1">
    <source>
        <dbReference type="SAM" id="MobiDB-lite"/>
    </source>
</evidence>
<dbReference type="EMBL" id="JAMKFB020000018">
    <property type="protein sequence ID" value="KAL0168796.1"/>
    <property type="molecule type" value="Genomic_DNA"/>
</dbReference>
<organism evidence="2 3">
    <name type="scientific">Cirrhinus mrigala</name>
    <name type="common">Mrigala</name>
    <dbReference type="NCBI Taxonomy" id="683832"/>
    <lineage>
        <taxon>Eukaryota</taxon>
        <taxon>Metazoa</taxon>
        <taxon>Chordata</taxon>
        <taxon>Craniata</taxon>
        <taxon>Vertebrata</taxon>
        <taxon>Euteleostomi</taxon>
        <taxon>Actinopterygii</taxon>
        <taxon>Neopterygii</taxon>
        <taxon>Teleostei</taxon>
        <taxon>Ostariophysi</taxon>
        <taxon>Cypriniformes</taxon>
        <taxon>Cyprinidae</taxon>
        <taxon>Labeoninae</taxon>
        <taxon>Labeonini</taxon>
        <taxon>Cirrhinus</taxon>
    </lineage>
</organism>